<evidence type="ECO:0000259" key="2">
    <source>
        <dbReference type="Pfam" id="PF17111"/>
    </source>
</evidence>
<name>A0A1L9RT31_ASPWE</name>
<dbReference type="OrthoDB" id="5068804at2759"/>
<feature type="compositionally biased region" description="Basic and acidic residues" evidence="1">
    <location>
        <begin position="262"/>
        <end position="275"/>
    </location>
</feature>
<feature type="domain" description="Azaphilone pigments biosynthesis cluster protein L N-terminal" evidence="2">
    <location>
        <begin position="554"/>
        <end position="742"/>
    </location>
</feature>
<feature type="region of interest" description="Disordered" evidence="1">
    <location>
        <begin position="516"/>
        <end position="548"/>
    </location>
</feature>
<protein>
    <recommendedName>
        <fullName evidence="2">Azaphilone pigments biosynthesis cluster protein L N-terminal domain-containing protein</fullName>
    </recommendedName>
</protein>
<dbReference type="AlphaFoldDB" id="A0A1L9RT31"/>
<keyword evidence="4" id="KW-1185">Reference proteome</keyword>
<sequence length="915" mass="102888">MSTQYLRLAAFVMAESDYENFTALRDKWKTSRPSICVGEKLRSSKIKGNCWQAVGIVRQLFDHHIAPQIKEILDQCGEPPAVPVTWSIYMIGRNPENSRAHIIFSSSQKKAREQAKKMVDENSILKDLSISTEHSSHPPELSRPIQLLGDTAKVCDDLDEHGNPHQAIYFQDVPTHAAMGLRILLPGSSTEVSWRQATIGGVLCIEEKVFYITVAHTFYYHQTAQETEMGNSNLNLEYNDADGIVFDMESHDMLEQDWNDEYSDRGSHTPDDVRLPGDISTGSSNNSSPNESFDSYLRPIDDLPSQRQPGPKLLAHVNLSSSSTIMSKALDYLLIEIRDGSLQTRNHLASSEAPYNRLSVNKLGQFSGDNKVVLVITSRGFLKGELMTAPSWIRLPQATKSQKIYLLRLNSHINSGDSGSWVVDESSGELYGHIVAGDAGTDTAYIISAIDVFEDIGVKCNQSVTFPAKSVLSPKAHIRSELKAEVNDCSEETIKKMKIPTFPPRTKTGFTRADLPEKKERDCLGQNTATSKSQSIKNPELSNAGGRPETSELFAYQSSIALRETINSFGSPSKLVRDVIEELQSLHGVLASLAEKMGAVEMDPVMLEIPLKQCGNVCEEFRHELIKYSSQHGGGLTFQDWHKIRFMNDDIDGFRRLLSGYKSIIQVALINRRLHNLVASETLEGDKKLLKNTMIDFEDHLENINEKVEFIFRKAIVESDSNISELQIIREQQLKNENGFQIYAKFSRFFDQMQISSKHNLTYPTQQDSLPDTVVQYGLQGCKDSLFLMSTKLKNLEQDLVDQFLAASSHNVAKSEELTTLRRLRDERKAARHCMDICSKVDRYLQEDTTTISNSVTANSDHFMTSTNITSMDDEDRELGWERKQGRYMGDAAANIAKGIYAYEKLITEGQVRYE</sequence>
<gene>
    <name evidence="3" type="ORF">ASPWEDRAFT_171420</name>
</gene>
<dbReference type="GeneID" id="63746634"/>
<feature type="region of interest" description="Disordered" evidence="1">
    <location>
        <begin position="260"/>
        <end position="308"/>
    </location>
</feature>
<evidence type="ECO:0000313" key="3">
    <source>
        <dbReference type="EMBL" id="OJJ37967.1"/>
    </source>
</evidence>
<dbReference type="RefSeq" id="XP_040691643.1">
    <property type="nucleotide sequence ID" value="XM_040830786.1"/>
</dbReference>
<dbReference type="Proteomes" id="UP000184383">
    <property type="component" value="Unassembled WGS sequence"/>
</dbReference>
<feature type="compositionally biased region" description="Polar residues" evidence="1">
    <location>
        <begin position="525"/>
        <end position="541"/>
    </location>
</feature>
<accession>A0A1L9RT31</accession>
<dbReference type="EMBL" id="KV878211">
    <property type="protein sequence ID" value="OJJ37967.1"/>
    <property type="molecule type" value="Genomic_DNA"/>
</dbReference>
<organism evidence="3 4">
    <name type="scientific">Aspergillus wentii DTO 134E9</name>
    <dbReference type="NCBI Taxonomy" id="1073089"/>
    <lineage>
        <taxon>Eukaryota</taxon>
        <taxon>Fungi</taxon>
        <taxon>Dikarya</taxon>
        <taxon>Ascomycota</taxon>
        <taxon>Pezizomycotina</taxon>
        <taxon>Eurotiomycetes</taxon>
        <taxon>Eurotiomycetidae</taxon>
        <taxon>Eurotiales</taxon>
        <taxon>Aspergillaceae</taxon>
        <taxon>Aspergillus</taxon>
        <taxon>Aspergillus subgen. Cremei</taxon>
    </lineage>
</organism>
<feature type="compositionally biased region" description="Polar residues" evidence="1">
    <location>
        <begin position="280"/>
        <end position="293"/>
    </location>
</feature>
<dbReference type="Pfam" id="PF17111">
    <property type="entry name" value="PigL_N"/>
    <property type="match status" value="1"/>
</dbReference>
<evidence type="ECO:0000313" key="4">
    <source>
        <dbReference type="Proteomes" id="UP000184383"/>
    </source>
</evidence>
<dbReference type="STRING" id="1073089.A0A1L9RT31"/>
<dbReference type="VEuPathDB" id="FungiDB:ASPWEDRAFT_171420"/>
<reference evidence="4" key="1">
    <citation type="journal article" date="2017" name="Genome Biol.">
        <title>Comparative genomics reveals high biological diversity and specific adaptations in the industrially and medically important fungal genus Aspergillus.</title>
        <authorList>
            <person name="de Vries R.P."/>
            <person name="Riley R."/>
            <person name="Wiebenga A."/>
            <person name="Aguilar-Osorio G."/>
            <person name="Amillis S."/>
            <person name="Uchima C.A."/>
            <person name="Anderluh G."/>
            <person name="Asadollahi M."/>
            <person name="Askin M."/>
            <person name="Barry K."/>
            <person name="Battaglia E."/>
            <person name="Bayram O."/>
            <person name="Benocci T."/>
            <person name="Braus-Stromeyer S.A."/>
            <person name="Caldana C."/>
            <person name="Canovas D."/>
            <person name="Cerqueira G.C."/>
            <person name="Chen F."/>
            <person name="Chen W."/>
            <person name="Choi C."/>
            <person name="Clum A."/>
            <person name="Dos Santos R.A."/>
            <person name="Damasio A.R."/>
            <person name="Diallinas G."/>
            <person name="Emri T."/>
            <person name="Fekete E."/>
            <person name="Flipphi M."/>
            <person name="Freyberg S."/>
            <person name="Gallo A."/>
            <person name="Gournas C."/>
            <person name="Habgood R."/>
            <person name="Hainaut M."/>
            <person name="Harispe M.L."/>
            <person name="Henrissat B."/>
            <person name="Hilden K.S."/>
            <person name="Hope R."/>
            <person name="Hossain A."/>
            <person name="Karabika E."/>
            <person name="Karaffa L."/>
            <person name="Karanyi Z."/>
            <person name="Krasevec N."/>
            <person name="Kuo A."/>
            <person name="Kusch H."/>
            <person name="LaButti K."/>
            <person name="Lagendijk E.L."/>
            <person name="Lapidus A."/>
            <person name="Levasseur A."/>
            <person name="Lindquist E."/>
            <person name="Lipzen A."/>
            <person name="Logrieco A.F."/>
            <person name="MacCabe A."/>
            <person name="Maekelae M.R."/>
            <person name="Malavazi I."/>
            <person name="Melin P."/>
            <person name="Meyer V."/>
            <person name="Mielnichuk N."/>
            <person name="Miskei M."/>
            <person name="Molnar A.P."/>
            <person name="Mule G."/>
            <person name="Ngan C.Y."/>
            <person name="Orejas M."/>
            <person name="Orosz E."/>
            <person name="Ouedraogo J.P."/>
            <person name="Overkamp K.M."/>
            <person name="Park H.-S."/>
            <person name="Perrone G."/>
            <person name="Piumi F."/>
            <person name="Punt P.J."/>
            <person name="Ram A.F."/>
            <person name="Ramon A."/>
            <person name="Rauscher S."/>
            <person name="Record E."/>
            <person name="Riano-Pachon D.M."/>
            <person name="Robert V."/>
            <person name="Roehrig J."/>
            <person name="Ruller R."/>
            <person name="Salamov A."/>
            <person name="Salih N.S."/>
            <person name="Samson R.A."/>
            <person name="Sandor E."/>
            <person name="Sanguinetti M."/>
            <person name="Schuetze T."/>
            <person name="Sepcic K."/>
            <person name="Shelest E."/>
            <person name="Sherlock G."/>
            <person name="Sophianopoulou V."/>
            <person name="Squina F.M."/>
            <person name="Sun H."/>
            <person name="Susca A."/>
            <person name="Todd R.B."/>
            <person name="Tsang A."/>
            <person name="Unkles S.E."/>
            <person name="van de Wiele N."/>
            <person name="van Rossen-Uffink D."/>
            <person name="Oliveira J.V."/>
            <person name="Vesth T.C."/>
            <person name="Visser J."/>
            <person name="Yu J.-H."/>
            <person name="Zhou M."/>
            <person name="Andersen M.R."/>
            <person name="Archer D.B."/>
            <person name="Baker S.E."/>
            <person name="Benoit I."/>
            <person name="Brakhage A.A."/>
            <person name="Braus G.H."/>
            <person name="Fischer R."/>
            <person name="Frisvad J.C."/>
            <person name="Goldman G.H."/>
            <person name="Houbraken J."/>
            <person name="Oakley B."/>
            <person name="Pocsi I."/>
            <person name="Scazzocchio C."/>
            <person name="Seiboth B."/>
            <person name="vanKuyk P.A."/>
            <person name="Wortman J."/>
            <person name="Dyer P.S."/>
            <person name="Grigoriev I.V."/>
        </authorList>
    </citation>
    <scope>NUCLEOTIDE SEQUENCE [LARGE SCALE GENOMIC DNA]</scope>
    <source>
        <strain evidence="4">DTO 134E9</strain>
    </source>
</reference>
<proteinExistence type="predicted"/>
<evidence type="ECO:0000256" key="1">
    <source>
        <dbReference type="SAM" id="MobiDB-lite"/>
    </source>
</evidence>
<dbReference type="InterPro" id="IPR031348">
    <property type="entry name" value="PigL_N"/>
</dbReference>